<feature type="compositionally biased region" description="Basic and acidic residues" evidence="2">
    <location>
        <begin position="644"/>
        <end position="655"/>
    </location>
</feature>
<dbReference type="InterPro" id="IPR050113">
    <property type="entry name" value="Ub_conjugating_enzyme"/>
</dbReference>
<dbReference type="PROSITE" id="PS50127">
    <property type="entry name" value="UBC_2"/>
    <property type="match status" value="1"/>
</dbReference>
<evidence type="ECO:0000256" key="2">
    <source>
        <dbReference type="SAM" id="MobiDB-lite"/>
    </source>
</evidence>
<evidence type="ECO:0000313" key="4">
    <source>
        <dbReference type="EMBL" id="CAG8454758.1"/>
    </source>
</evidence>
<dbReference type="Gene3D" id="3.10.110.10">
    <property type="entry name" value="Ubiquitin Conjugating Enzyme"/>
    <property type="match status" value="1"/>
</dbReference>
<organism evidence="4 5">
    <name type="scientific">Diversispora eburnea</name>
    <dbReference type="NCBI Taxonomy" id="1213867"/>
    <lineage>
        <taxon>Eukaryota</taxon>
        <taxon>Fungi</taxon>
        <taxon>Fungi incertae sedis</taxon>
        <taxon>Mucoromycota</taxon>
        <taxon>Glomeromycotina</taxon>
        <taxon>Glomeromycetes</taxon>
        <taxon>Diversisporales</taxon>
        <taxon>Diversisporaceae</taxon>
        <taxon>Diversispora</taxon>
    </lineage>
</organism>
<dbReference type="SMART" id="SM00212">
    <property type="entry name" value="UBCc"/>
    <property type="match status" value="1"/>
</dbReference>
<protein>
    <submittedName>
        <fullName evidence="4">97_t:CDS:1</fullName>
    </submittedName>
</protein>
<accession>A0A9N8YXR1</accession>
<comment type="caution">
    <text evidence="4">The sequence shown here is derived from an EMBL/GenBank/DDBJ whole genome shotgun (WGS) entry which is preliminary data.</text>
</comment>
<evidence type="ECO:0000256" key="1">
    <source>
        <dbReference type="ARBA" id="ARBA00022786"/>
    </source>
</evidence>
<evidence type="ECO:0000259" key="3">
    <source>
        <dbReference type="PROSITE" id="PS50127"/>
    </source>
</evidence>
<dbReference type="AlphaFoldDB" id="A0A9N8YXR1"/>
<dbReference type="Pfam" id="PF00179">
    <property type="entry name" value="UQ_con"/>
    <property type="match status" value="1"/>
</dbReference>
<dbReference type="EMBL" id="CAJVPK010000127">
    <property type="protein sequence ID" value="CAG8454758.1"/>
    <property type="molecule type" value="Genomic_DNA"/>
</dbReference>
<evidence type="ECO:0000313" key="5">
    <source>
        <dbReference type="Proteomes" id="UP000789706"/>
    </source>
</evidence>
<feature type="non-terminal residue" evidence="4">
    <location>
        <position position="1"/>
    </location>
</feature>
<gene>
    <name evidence="4" type="ORF">DEBURN_LOCUS2350</name>
</gene>
<sequence length="661" mass="77328">MNSYNSNLPSARLPRLRRELIELHDEPLKGINVIFPHEDDMTIMCLILTPLQGPFHGIRLHLTVNVPENYPQVAPIVSIQTTVKHPNVFMGGYICADVLQEKYRSSRYYNGGYTPGYLLKYIFLQLLSFFSDKNIEQEGGYVLDFMDLYNLEPNKFKSDMKDLVKKFKCNKCGYNDIGTKHYINITPDSNEIEKFDIYGTPYNSQNNNFNDDRKENQIIKTSIKKDVVDLNDDCWLNIIEFLNERDILVLSTAYPRINALIHHYNILLRRQLICFYLRKTFTEAILGIGVKVGSNQSVEKRELIISEFDLFSYEAYRDHRLRSGIWGDSFTHFLPLVLSAVHFEKALPIIKTSLMNIRDYTEWKSELVLKTIPGLMSSMVVNLMKACDNNRQQSSAVIKASEKALQGYCLLLHLLTMLSNQTDQRRRFRHKTNTPNLGEFIIYLFLCRDINWKEFCTGFLEELLSRNVVWFLNKEASLAYIEPDDYISNYRLTKTFELSSTSLRLVMFQVAFLKMTQDMKNSQKNNLDKRYGYPTDEMSNSLLQLIKKIYQVNTWDVFFEMIDYDLFENEKNKIGWELKVLKLLKNAINDSLISGYHQMPYTLNEVYYLISRCEPGIPPSTSSLQRDNNNEEVITGLTFYPDQRSTRQNEDRRNNPNDYNT</sequence>
<dbReference type="SUPFAM" id="SSF54495">
    <property type="entry name" value="UBC-like"/>
    <property type="match status" value="1"/>
</dbReference>
<dbReference type="OrthoDB" id="109543at2759"/>
<reference evidence="4" key="1">
    <citation type="submission" date="2021-06" db="EMBL/GenBank/DDBJ databases">
        <authorList>
            <person name="Kallberg Y."/>
            <person name="Tangrot J."/>
            <person name="Rosling A."/>
        </authorList>
    </citation>
    <scope>NUCLEOTIDE SEQUENCE</scope>
    <source>
        <strain evidence="4">AZ414A</strain>
    </source>
</reference>
<feature type="region of interest" description="Disordered" evidence="2">
    <location>
        <begin position="637"/>
        <end position="661"/>
    </location>
</feature>
<feature type="domain" description="UBC core" evidence="3">
    <location>
        <begin position="11"/>
        <end position="169"/>
    </location>
</feature>
<dbReference type="InterPro" id="IPR000608">
    <property type="entry name" value="UBC"/>
</dbReference>
<proteinExistence type="predicted"/>
<dbReference type="Proteomes" id="UP000789706">
    <property type="component" value="Unassembled WGS sequence"/>
</dbReference>
<keyword evidence="1" id="KW-0833">Ubl conjugation pathway</keyword>
<dbReference type="PANTHER" id="PTHR24067">
    <property type="entry name" value="UBIQUITIN-CONJUGATING ENZYME E2"/>
    <property type="match status" value="1"/>
</dbReference>
<keyword evidence="5" id="KW-1185">Reference proteome</keyword>
<name>A0A9N8YXR1_9GLOM</name>
<dbReference type="InterPro" id="IPR016135">
    <property type="entry name" value="UBQ-conjugating_enzyme/RWD"/>
</dbReference>